<organism evidence="1 2">
    <name type="scientific">Desulfonatronum thiosulfatophilum</name>
    <dbReference type="NCBI Taxonomy" id="617002"/>
    <lineage>
        <taxon>Bacteria</taxon>
        <taxon>Pseudomonadati</taxon>
        <taxon>Thermodesulfobacteriota</taxon>
        <taxon>Desulfovibrionia</taxon>
        <taxon>Desulfovibrionales</taxon>
        <taxon>Desulfonatronaceae</taxon>
        <taxon>Desulfonatronum</taxon>
    </lineage>
</organism>
<sequence length="181" mass="20096">MFKEYVEDTYLFSTPCEPGLGPACLDFAVSHCLTEPGFVHRTIAGLLKHKMLFIHAMVRCYEAGEGVCEAAKSRQAGHWLSSYEDTAYNCSKTRGNHGLDARSPSARGQASRACRALASVLIESSPTKAGIQEARECSYRPDVIEQMPRLVSSNAVKQMSEQTSPQWPFCHCLPETGFRFR</sequence>
<dbReference type="Proteomes" id="UP000198771">
    <property type="component" value="Unassembled WGS sequence"/>
</dbReference>
<evidence type="ECO:0000313" key="2">
    <source>
        <dbReference type="Proteomes" id="UP000198771"/>
    </source>
</evidence>
<keyword evidence="2" id="KW-1185">Reference proteome</keyword>
<name>A0A1G6AJB6_9BACT</name>
<gene>
    <name evidence="1" type="ORF">SAMN05660653_00379</name>
</gene>
<accession>A0A1G6AJB6</accession>
<dbReference type="AlphaFoldDB" id="A0A1G6AJB6"/>
<evidence type="ECO:0000313" key="1">
    <source>
        <dbReference type="EMBL" id="SDB08213.1"/>
    </source>
</evidence>
<proteinExistence type="predicted"/>
<protein>
    <submittedName>
        <fullName evidence="1">Uncharacterized protein</fullName>
    </submittedName>
</protein>
<dbReference type="EMBL" id="FMXO01000002">
    <property type="protein sequence ID" value="SDB08213.1"/>
    <property type="molecule type" value="Genomic_DNA"/>
</dbReference>
<reference evidence="1 2" key="1">
    <citation type="submission" date="2016-10" db="EMBL/GenBank/DDBJ databases">
        <authorList>
            <person name="de Groot N.N."/>
        </authorList>
    </citation>
    <scope>NUCLEOTIDE SEQUENCE [LARGE SCALE GENOMIC DNA]</scope>
    <source>
        <strain evidence="1 2">ASO4-2</strain>
    </source>
</reference>